<dbReference type="InterPro" id="IPR011701">
    <property type="entry name" value="MFS"/>
</dbReference>
<feature type="transmembrane region" description="Helical" evidence="6">
    <location>
        <begin position="473"/>
        <end position="489"/>
    </location>
</feature>
<dbReference type="PANTHER" id="PTHR11662:SF456">
    <property type="entry name" value="VESICULAR GLUTAMATE TRANSPORTER, ISOFORM A"/>
    <property type="match status" value="1"/>
</dbReference>
<accession>A0ABQ9DZ74</accession>
<evidence type="ECO:0000256" key="4">
    <source>
        <dbReference type="ARBA" id="ARBA00023136"/>
    </source>
</evidence>
<feature type="transmembrane region" description="Helical" evidence="6">
    <location>
        <begin position="432"/>
        <end position="453"/>
    </location>
</feature>
<comment type="caution">
    <text evidence="7">The sequence shown here is derived from an EMBL/GenBank/DDBJ whole genome shotgun (WGS) entry which is preliminary data.</text>
</comment>
<sequence>MVYMEANETGNTSSNSNTSAKDASDLNKYHCRKCRCSCNGCINVYIPKRYLTTFLTAMGMVITYAMRTNLGFTAVMILAEEPSEKVGTPDARWNLPTVHWTTSMVGVLHATFYIGYILTHLPGGYLTTVCSSNRLYGGCILFSGAINLLVPTFIEDIGYNATCILRTIQGMSEGIIYPASYEVLRYCSMILSYKLIFFKGIIYPASYGVLRYWSTSEERGMLVSAVLTGCYAGAIIGFPLAGFISHYIGWQYVFYVCGGSCIVWYMFWLCLVYEKPSHHPYISDKELDYIEDSHGSDCIEYENLKTPWKRILTSFPVWAICFTTFVRYWIFILMMTNEPYYLSMYGFTVAETGIFGAIPHALKVWLYSRHIVKGQIIHSNHTFAMQALCYWMLTMSYQGGVVMIFLSLAIGSFGLSVAGWQINHYDLSARYAGVLVSITSAFGTIGGILSPIVAGQLTGSKIVPSDLDGWAKVFYITIALLLSSGKFLII</sequence>
<evidence type="ECO:0000256" key="5">
    <source>
        <dbReference type="SAM" id="MobiDB-lite"/>
    </source>
</evidence>
<keyword evidence="4 6" id="KW-0472">Membrane</keyword>
<dbReference type="Proteomes" id="UP001217089">
    <property type="component" value="Unassembled WGS sequence"/>
</dbReference>
<evidence type="ECO:0000256" key="3">
    <source>
        <dbReference type="ARBA" id="ARBA00022989"/>
    </source>
</evidence>
<feature type="transmembrane region" description="Helical" evidence="6">
    <location>
        <begin position="54"/>
        <end position="78"/>
    </location>
</feature>
<organism evidence="7 8">
    <name type="scientific">Tegillarca granosa</name>
    <name type="common">Malaysian cockle</name>
    <name type="synonym">Anadara granosa</name>
    <dbReference type="NCBI Taxonomy" id="220873"/>
    <lineage>
        <taxon>Eukaryota</taxon>
        <taxon>Metazoa</taxon>
        <taxon>Spiralia</taxon>
        <taxon>Lophotrochozoa</taxon>
        <taxon>Mollusca</taxon>
        <taxon>Bivalvia</taxon>
        <taxon>Autobranchia</taxon>
        <taxon>Pteriomorphia</taxon>
        <taxon>Arcoida</taxon>
        <taxon>Arcoidea</taxon>
        <taxon>Arcidae</taxon>
        <taxon>Tegillarca</taxon>
    </lineage>
</organism>
<name>A0ABQ9DZ74_TEGGR</name>
<dbReference type="PANTHER" id="PTHR11662">
    <property type="entry name" value="SOLUTE CARRIER FAMILY 17"/>
    <property type="match status" value="1"/>
</dbReference>
<evidence type="ECO:0000256" key="1">
    <source>
        <dbReference type="ARBA" id="ARBA00004141"/>
    </source>
</evidence>
<feature type="transmembrane region" description="Helical" evidence="6">
    <location>
        <begin position="399"/>
        <end position="420"/>
    </location>
</feature>
<gene>
    <name evidence="7" type="ORF">KUTeg_022628</name>
</gene>
<feature type="transmembrane region" description="Helical" evidence="6">
    <location>
        <begin position="252"/>
        <end position="273"/>
    </location>
</feature>
<keyword evidence="2 6" id="KW-0812">Transmembrane</keyword>
<protein>
    <recommendedName>
        <fullName evidence="9">Vesicular glutamate transporter</fullName>
    </recommendedName>
</protein>
<feature type="transmembrane region" description="Helical" evidence="6">
    <location>
        <begin position="315"/>
        <end position="334"/>
    </location>
</feature>
<dbReference type="Pfam" id="PF07690">
    <property type="entry name" value="MFS_1"/>
    <property type="match status" value="2"/>
</dbReference>
<feature type="transmembrane region" description="Helical" evidence="6">
    <location>
        <begin position="98"/>
        <end position="123"/>
    </location>
</feature>
<keyword evidence="8" id="KW-1185">Reference proteome</keyword>
<evidence type="ECO:0000313" key="8">
    <source>
        <dbReference type="Proteomes" id="UP001217089"/>
    </source>
</evidence>
<reference evidence="7 8" key="1">
    <citation type="submission" date="2022-12" db="EMBL/GenBank/DDBJ databases">
        <title>Chromosome-level genome of Tegillarca granosa.</title>
        <authorList>
            <person name="Kim J."/>
        </authorList>
    </citation>
    <scope>NUCLEOTIDE SEQUENCE [LARGE SCALE GENOMIC DNA]</scope>
    <source>
        <strain evidence="7">Teg-2019</strain>
        <tissue evidence="7">Adductor muscle</tissue>
    </source>
</reference>
<feature type="transmembrane region" description="Helical" evidence="6">
    <location>
        <begin position="190"/>
        <end position="210"/>
    </location>
</feature>
<feature type="compositionally biased region" description="Low complexity" evidence="5">
    <location>
        <begin position="7"/>
        <end position="19"/>
    </location>
</feature>
<keyword evidence="3 6" id="KW-1133">Transmembrane helix</keyword>
<dbReference type="Gene3D" id="1.20.1250.20">
    <property type="entry name" value="MFS general substrate transporter like domains"/>
    <property type="match status" value="1"/>
</dbReference>
<dbReference type="EMBL" id="JARBDR010000921">
    <property type="protein sequence ID" value="KAJ8298568.1"/>
    <property type="molecule type" value="Genomic_DNA"/>
</dbReference>
<dbReference type="SUPFAM" id="SSF103473">
    <property type="entry name" value="MFS general substrate transporter"/>
    <property type="match status" value="2"/>
</dbReference>
<feature type="transmembrane region" description="Helical" evidence="6">
    <location>
        <begin position="222"/>
        <end position="246"/>
    </location>
</feature>
<feature type="region of interest" description="Disordered" evidence="5">
    <location>
        <begin position="1"/>
        <end position="22"/>
    </location>
</feature>
<dbReference type="InterPro" id="IPR050382">
    <property type="entry name" value="MFS_Na/Anion_cotransporter"/>
</dbReference>
<proteinExistence type="predicted"/>
<comment type="subcellular location">
    <subcellularLocation>
        <location evidence="1">Membrane</location>
        <topology evidence="1">Multi-pass membrane protein</topology>
    </subcellularLocation>
</comment>
<evidence type="ECO:0000256" key="2">
    <source>
        <dbReference type="ARBA" id="ARBA00022692"/>
    </source>
</evidence>
<dbReference type="InterPro" id="IPR036259">
    <property type="entry name" value="MFS_trans_sf"/>
</dbReference>
<evidence type="ECO:0008006" key="9">
    <source>
        <dbReference type="Google" id="ProtNLM"/>
    </source>
</evidence>
<feature type="transmembrane region" description="Helical" evidence="6">
    <location>
        <begin position="135"/>
        <end position="154"/>
    </location>
</feature>
<evidence type="ECO:0000313" key="7">
    <source>
        <dbReference type="EMBL" id="KAJ8298568.1"/>
    </source>
</evidence>
<evidence type="ECO:0000256" key="6">
    <source>
        <dbReference type="SAM" id="Phobius"/>
    </source>
</evidence>